<evidence type="ECO:0000313" key="3">
    <source>
        <dbReference type="Proteomes" id="UP001597338"/>
    </source>
</evidence>
<dbReference type="Pfam" id="PF20218">
    <property type="entry name" value="DUF6578"/>
    <property type="match status" value="1"/>
</dbReference>
<proteinExistence type="predicted"/>
<keyword evidence="3" id="KW-1185">Reference proteome</keyword>
<reference evidence="3" key="1">
    <citation type="journal article" date="2019" name="Int. J. Syst. Evol. Microbiol.">
        <title>The Global Catalogue of Microorganisms (GCM) 10K type strain sequencing project: providing services to taxonomists for standard genome sequencing and annotation.</title>
        <authorList>
            <consortium name="The Broad Institute Genomics Platform"/>
            <consortium name="The Broad Institute Genome Sequencing Center for Infectious Disease"/>
            <person name="Wu L."/>
            <person name="Ma J."/>
        </authorList>
    </citation>
    <scope>NUCLEOTIDE SEQUENCE [LARGE SCALE GENOMIC DNA]</scope>
    <source>
        <strain evidence="3">CCM 7043</strain>
    </source>
</reference>
<comment type="caution">
    <text evidence="2">The sequence shown here is derived from an EMBL/GenBank/DDBJ whole genome shotgun (WGS) entry which is preliminary data.</text>
</comment>
<dbReference type="RefSeq" id="WP_377200061.1">
    <property type="nucleotide sequence ID" value="NZ_JBHUHF010000001.1"/>
</dbReference>
<evidence type="ECO:0000256" key="1">
    <source>
        <dbReference type="SAM" id="MobiDB-lite"/>
    </source>
</evidence>
<organism evidence="2 3">
    <name type="scientific">Promicromonospora aerolata</name>
    <dbReference type="NCBI Taxonomy" id="195749"/>
    <lineage>
        <taxon>Bacteria</taxon>
        <taxon>Bacillati</taxon>
        <taxon>Actinomycetota</taxon>
        <taxon>Actinomycetes</taxon>
        <taxon>Micrococcales</taxon>
        <taxon>Promicromonosporaceae</taxon>
        <taxon>Promicromonospora</taxon>
    </lineage>
</organism>
<dbReference type="InterPro" id="IPR046485">
    <property type="entry name" value="DUF6578"/>
</dbReference>
<dbReference type="EMBL" id="JBHUHF010000001">
    <property type="protein sequence ID" value="MFD2028371.1"/>
    <property type="molecule type" value="Genomic_DNA"/>
</dbReference>
<accession>A0ABW4VCJ2</accession>
<feature type="compositionally biased region" description="Low complexity" evidence="1">
    <location>
        <begin position="86"/>
        <end position="97"/>
    </location>
</feature>
<name>A0ABW4VCJ2_9MICO</name>
<feature type="compositionally biased region" description="Basic and acidic residues" evidence="1">
    <location>
        <begin position="101"/>
        <end position="110"/>
    </location>
</feature>
<feature type="region of interest" description="Disordered" evidence="1">
    <location>
        <begin position="84"/>
        <end position="110"/>
    </location>
</feature>
<gene>
    <name evidence="2" type="ORF">ACFSL2_22965</name>
</gene>
<dbReference type="Proteomes" id="UP001597338">
    <property type="component" value="Unassembled WGS sequence"/>
</dbReference>
<sequence>MQIKVWYSDWQLQCCGAPFAVGDDIEWGISHGGHDEVLEDIFDEAVAAQSFGSEEHHSDVDETIQGTVTAIAVVRAQLEQSANNPQAQFAAAGTGTADPAQRADGREGDRGDHRLFGYLVDIDVASKGA</sequence>
<evidence type="ECO:0000313" key="2">
    <source>
        <dbReference type="EMBL" id="MFD2028371.1"/>
    </source>
</evidence>
<protein>
    <submittedName>
        <fullName evidence="2">DUF6578 domain-containing protein</fullName>
    </submittedName>
</protein>